<dbReference type="Proteomes" id="UP000092460">
    <property type="component" value="Unassembled WGS sequence"/>
</dbReference>
<organism evidence="1 2">
    <name type="scientific">Glossina palpalis gambiensis</name>
    <dbReference type="NCBI Taxonomy" id="67801"/>
    <lineage>
        <taxon>Eukaryota</taxon>
        <taxon>Metazoa</taxon>
        <taxon>Ecdysozoa</taxon>
        <taxon>Arthropoda</taxon>
        <taxon>Hexapoda</taxon>
        <taxon>Insecta</taxon>
        <taxon>Pterygota</taxon>
        <taxon>Neoptera</taxon>
        <taxon>Endopterygota</taxon>
        <taxon>Diptera</taxon>
        <taxon>Brachycera</taxon>
        <taxon>Muscomorpha</taxon>
        <taxon>Hippoboscoidea</taxon>
        <taxon>Glossinidae</taxon>
        <taxon>Glossina</taxon>
    </lineage>
</organism>
<evidence type="ECO:0000313" key="1">
    <source>
        <dbReference type="EnsemblMetazoa" id="GPPI016355-PA"/>
    </source>
</evidence>
<accession>A0A1B0B230</accession>
<keyword evidence="2" id="KW-1185">Reference proteome</keyword>
<dbReference type="EnsemblMetazoa" id="GPPI016355-RA">
    <property type="protein sequence ID" value="GPPI016355-PA"/>
    <property type="gene ID" value="GPPI016355"/>
</dbReference>
<dbReference type="AlphaFoldDB" id="A0A1B0B230"/>
<reference evidence="2" key="1">
    <citation type="submission" date="2015-01" db="EMBL/GenBank/DDBJ databases">
        <authorList>
            <person name="Aksoy S."/>
            <person name="Warren W."/>
            <person name="Wilson R.K."/>
        </authorList>
    </citation>
    <scope>NUCLEOTIDE SEQUENCE [LARGE SCALE GENOMIC DNA]</scope>
    <source>
        <strain evidence="2">IAEA</strain>
    </source>
</reference>
<reference evidence="1" key="2">
    <citation type="submission" date="2020-05" db="UniProtKB">
        <authorList>
            <consortium name="EnsemblMetazoa"/>
        </authorList>
    </citation>
    <scope>IDENTIFICATION</scope>
    <source>
        <strain evidence="1">IAEA</strain>
    </source>
</reference>
<evidence type="ECO:0000313" key="2">
    <source>
        <dbReference type="Proteomes" id="UP000092460"/>
    </source>
</evidence>
<protein>
    <submittedName>
        <fullName evidence="1">Uncharacterized protein</fullName>
    </submittedName>
</protein>
<sequence length="116" mass="13435">MCRNEEASHVAHLEDFVSIAWCMTWLLYLIEHCEEYAEIRFILVWFDRVDLEGLYQNKYSNNRVSHNSNGGHVVTTIEVITEKQPILSLSGAKSGLIDLNIEMVDVMNKPRSKCNY</sequence>
<proteinExistence type="predicted"/>
<name>A0A1B0B230_9MUSC</name>
<dbReference type="EMBL" id="JXJN01007394">
    <property type="status" value="NOT_ANNOTATED_CDS"/>
    <property type="molecule type" value="Genomic_DNA"/>
</dbReference>
<dbReference type="VEuPathDB" id="VectorBase:GPPI016355"/>